<dbReference type="InterPro" id="IPR038765">
    <property type="entry name" value="Papain-like_cys_pep_sf"/>
</dbReference>
<keyword evidence="1" id="KW-0677">Repeat</keyword>
<feature type="repeat" description="TPR" evidence="3">
    <location>
        <begin position="661"/>
        <end position="694"/>
    </location>
</feature>
<sequence length="1092" mass="117656">MRLKWKVILAASVCLASPAFAADKILFAPPPAWVQRKAIKLDDGKDGAAAVRFLLQDQQVRLDPDAQTVFAESYVKIQTSEGLAVGAVNLAWRPETEALTVNGLQIHRGGKVIDVLAAGQQFTILRREQNLEQATLDGTLTATLQPEGLQVGDVLHLTTTMRRSDPVLKGHVEFAAMPGAGMPMNHVGFRADWPSAVKVRVRQTQDLPRLAPEEKAGRTGIALALDDLQPLLLPRGAPRRFQIGRLIEASDFADWAAMAALMKPYFDTASAIPATGPLRAELDRIAKASTDPKARAEAALSLVQTRIRYVNLAMGAGGYVPASAEQTWSRRFGDCKGKSALLLGLLRALGVQADAVLVNSGGGDAVAGRLPALGVFNHVIVRAVIGGKTYWLDGTRPNDPSLDRIETPDLVWGLPLAAGADLVAIRPEPYAEPVSVTKVRIDASAGIHAPAPFHGETILRGDEALGVKYMLANSTPAQRDEAMRDGWRSSYDYIEAKSVAATYDDKTGIATMTVDGTAKLDWSNANTYQPDNVGVGYRADFTRTEGPDRDAPFAVGFPAFSRTEETMLLPSEGFTLGNAADVDQTVAATTYTRRARIEGKTFTVVRTERTLAPEFPAKDAPTAQAVLRALAGRFLYVKKPAGYRPTAKDREAMLARTPETAAQFIERAALLEDQGNFPEALAASEAALAIEPDNVHAAAVRASYLAMMGRIGDAEKVLTPILATHPDNPVVMLTHARLLHEKGNFSEADVAYSKILNQFPKHKETQFSRARVRYALSRLDDALSDARQTVVLWPENVDAYILQANILMRQKKNDEVPAVIQALVTANPSSGYAHVAAAKSYHRLGRSADAMREFDAAAKVEQAAYIYINRAIIRPRSDHANRLADLEKALSLEPKDVNALMARAELASEMKDYETGIALWTRIIADIPQEPDGLIGRATQYALAGRVEDADRDFTAARAMKRAGTLNNLCWAKATNNILLESALADCNAQIAEAPNASGYIDSLGLILFRLGRFDEALAAYDKALTSAPRQSSSLFGRGLVHAAKGETSKANADFAAAVEANGLVEGEFASYGLTRTGPFPAPAPAATPAAK</sequence>
<organism evidence="6 7">
    <name type="scientific">Sphingomonas naphthae</name>
    <dbReference type="NCBI Taxonomy" id="1813468"/>
    <lineage>
        <taxon>Bacteria</taxon>
        <taxon>Pseudomonadati</taxon>
        <taxon>Pseudomonadota</taxon>
        <taxon>Alphaproteobacteria</taxon>
        <taxon>Sphingomonadales</taxon>
        <taxon>Sphingomonadaceae</taxon>
        <taxon>Sphingomonas</taxon>
    </lineage>
</organism>
<evidence type="ECO:0000256" key="2">
    <source>
        <dbReference type="ARBA" id="ARBA00022803"/>
    </source>
</evidence>
<dbReference type="Gene3D" id="3.10.620.30">
    <property type="match status" value="1"/>
</dbReference>
<keyword evidence="2 3" id="KW-0802">TPR repeat</keyword>
<evidence type="ECO:0000256" key="3">
    <source>
        <dbReference type="PROSITE-ProRule" id="PRU00339"/>
    </source>
</evidence>
<evidence type="ECO:0000256" key="1">
    <source>
        <dbReference type="ARBA" id="ARBA00022737"/>
    </source>
</evidence>
<dbReference type="InterPro" id="IPR024618">
    <property type="entry name" value="DUF3857"/>
</dbReference>
<evidence type="ECO:0000259" key="5">
    <source>
        <dbReference type="Pfam" id="PF12969"/>
    </source>
</evidence>
<dbReference type="Proteomes" id="UP001220395">
    <property type="component" value="Chromosome"/>
</dbReference>
<dbReference type="InterPro" id="IPR019734">
    <property type="entry name" value="TPR_rpt"/>
</dbReference>
<gene>
    <name evidence="6" type="ORF">PQ455_01850</name>
</gene>
<keyword evidence="7" id="KW-1185">Reference proteome</keyword>
<dbReference type="RefSeq" id="WP_273688695.1">
    <property type="nucleotide sequence ID" value="NZ_CP117411.1"/>
</dbReference>
<proteinExistence type="predicted"/>
<dbReference type="Pfam" id="PF12969">
    <property type="entry name" value="DUF3857"/>
    <property type="match status" value="1"/>
</dbReference>
<feature type="chain" id="PRO_5045740628" evidence="4">
    <location>
        <begin position="22"/>
        <end position="1092"/>
    </location>
</feature>
<reference evidence="6 7" key="1">
    <citation type="submission" date="2023-02" db="EMBL/GenBank/DDBJ databases">
        <title>Genome sequence of Sphingomonas naphthae.</title>
        <authorList>
            <person name="Kim S."/>
            <person name="Heo J."/>
            <person name="Kwon S.-W."/>
        </authorList>
    </citation>
    <scope>NUCLEOTIDE SEQUENCE [LARGE SCALE GENOMIC DNA]</scope>
    <source>
        <strain evidence="6 7">KACC 18716</strain>
    </source>
</reference>
<dbReference type="SUPFAM" id="SSF54001">
    <property type="entry name" value="Cysteine proteinases"/>
    <property type="match status" value="1"/>
</dbReference>
<evidence type="ECO:0000256" key="4">
    <source>
        <dbReference type="SAM" id="SignalP"/>
    </source>
</evidence>
<feature type="signal peptide" evidence="4">
    <location>
        <begin position="1"/>
        <end position="21"/>
    </location>
</feature>
<dbReference type="PANTHER" id="PTHR44858:SF1">
    <property type="entry name" value="UDP-N-ACETYLGLUCOSAMINE--PEPTIDE N-ACETYLGLUCOSAMINYLTRANSFERASE SPINDLY-RELATED"/>
    <property type="match status" value="1"/>
</dbReference>
<evidence type="ECO:0000313" key="6">
    <source>
        <dbReference type="EMBL" id="WCT74004.1"/>
    </source>
</evidence>
<dbReference type="SUPFAM" id="SSF48452">
    <property type="entry name" value="TPR-like"/>
    <property type="match status" value="2"/>
</dbReference>
<dbReference type="SMART" id="SM00028">
    <property type="entry name" value="TPR"/>
    <property type="match status" value="9"/>
</dbReference>
<dbReference type="InterPro" id="IPR050498">
    <property type="entry name" value="Ycf3"/>
</dbReference>
<dbReference type="EMBL" id="CP117411">
    <property type="protein sequence ID" value="WCT74004.1"/>
    <property type="molecule type" value="Genomic_DNA"/>
</dbReference>
<feature type="domain" description="DUF3857" evidence="5">
    <location>
        <begin position="67"/>
        <end position="230"/>
    </location>
</feature>
<feature type="repeat" description="TPR" evidence="3">
    <location>
        <begin position="998"/>
        <end position="1031"/>
    </location>
</feature>
<name>A0ABY7TQ74_9SPHN</name>
<dbReference type="Pfam" id="PF14559">
    <property type="entry name" value="TPR_19"/>
    <property type="match status" value="1"/>
</dbReference>
<dbReference type="Gene3D" id="2.60.40.3140">
    <property type="match status" value="1"/>
</dbReference>
<keyword evidence="4" id="KW-0732">Signal</keyword>
<evidence type="ECO:0000313" key="7">
    <source>
        <dbReference type="Proteomes" id="UP001220395"/>
    </source>
</evidence>
<dbReference type="Gene3D" id="1.25.40.10">
    <property type="entry name" value="Tetratricopeptide repeat domain"/>
    <property type="match status" value="2"/>
</dbReference>
<dbReference type="Pfam" id="PF13432">
    <property type="entry name" value="TPR_16"/>
    <property type="match status" value="2"/>
</dbReference>
<dbReference type="PROSITE" id="PS50005">
    <property type="entry name" value="TPR"/>
    <property type="match status" value="2"/>
</dbReference>
<protein>
    <submittedName>
        <fullName evidence="6">Tetratricopeptide repeat protein</fullName>
    </submittedName>
</protein>
<dbReference type="PANTHER" id="PTHR44858">
    <property type="entry name" value="TETRATRICOPEPTIDE REPEAT PROTEIN 6"/>
    <property type="match status" value="1"/>
</dbReference>
<accession>A0ABY7TQ74</accession>
<dbReference type="InterPro" id="IPR011990">
    <property type="entry name" value="TPR-like_helical_dom_sf"/>
</dbReference>